<dbReference type="AlphaFoldDB" id="A0A9W6BCS4"/>
<gene>
    <name evidence="2" type="primary">PLEST007156</name>
    <name evidence="2" type="ORF">PLESTB_000301400</name>
</gene>
<evidence type="ECO:0000256" key="1">
    <source>
        <dbReference type="SAM" id="MobiDB-lite"/>
    </source>
</evidence>
<evidence type="ECO:0000313" key="3">
    <source>
        <dbReference type="Proteomes" id="UP001165080"/>
    </source>
</evidence>
<reference evidence="2 3" key="1">
    <citation type="journal article" date="2023" name="Commun. Biol.">
        <title>Reorganization of the ancestral sex-determining regions during the evolution of trioecy in Pleodorina starrii.</title>
        <authorList>
            <person name="Takahashi K."/>
            <person name="Suzuki S."/>
            <person name="Kawai-Toyooka H."/>
            <person name="Yamamoto K."/>
            <person name="Hamaji T."/>
            <person name="Ootsuki R."/>
            <person name="Yamaguchi H."/>
            <person name="Kawachi M."/>
            <person name="Higashiyama T."/>
            <person name="Nozaki H."/>
        </authorList>
    </citation>
    <scope>NUCLEOTIDE SEQUENCE [LARGE SCALE GENOMIC DNA]</scope>
    <source>
        <strain evidence="2 3">NIES-4479</strain>
    </source>
</reference>
<dbReference type="Proteomes" id="UP001165080">
    <property type="component" value="Unassembled WGS sequence"/>
</dbReference>
<keyword evidence="3" id="KW-1185">Reference proteome</keyword>
<dbReference type="EMBL" id="BRXU01000003">
    <property type="protein sequence ID" value="GLC49766.1"/>
    <property type="molecule type" value="Genomic_DNA"/>
</dbReference>
<organism evidence="2 3">
    <name type="scientific">Pleodorina starrii</name>
    <dbReference type="NCBI Taxonomy" id="330485"/>
    <lineage>
        <taxon>Eukaryota</taxon>
        <taxon>Viridiplantae</taxon>
        <taxon>Chlorophyta</taxon>
        <taxon>core chlorophytes</taxon>
        <taxon>Chlorophyceae</taxon>
        <taxon>CS clade</taxon>
        <taxon>Chlamydomonadales</taxon>
        <taxon>Volvocaceae</taxon>
        <taxon>Pleodorina</taxon>
    </lineage>
</organism>
<evidence type="ECO:0000313" key="2">
    <source>
        <dbReference type="EMBL" id="GLC49766.1"/>
    </source>
</evidence>
<name>A0A9W6BCS4_9CHLO</name>
<feature type="region of interest" description="Disordered" evidence="1">
    <location>
        <begin position="17"/>
        <end position="54"/>
    </location>
</feature>
<protein>
    <submittedName>
        <fullName evidence="2">Uncharacterized protein</fullName>
    </submittedName>
</protein>
<accession>A0A9W6BCS4</accession>
<comment type="caution">
    <text evidence="2">The sequence shown here is derived from an EMBL/GenBank/DDBJ whole genome shotgun (WGS) entry which is preliminary data.</text>
</comment>
<sequence>MRKASAMAARTTIWYKLSDSNHPQKNTDHHPEGKRKWRPAPPTQCTANIGPLPQTKDTATLRMPYPDHNQQTQLAIIHTDLSYSSMALPAHFKDRPLLFCKHGVSFYSARALSSHLSNALQRTCPARKPLARPAQMAAAGTLHSSAAAQATVTLTANEAQLMNLTGAYSTERPPRCRILIPGLAMGDTDGLCIQKGNSISIPADKQALKARVKEQLVAKGVDLTGVDLFSAELGVQKFRSGGGSALSRTITLGLNIPTARGCEFLTAFTQGDGVVMPMISLANHSHVKVEAAKVSVIFQAGAGGRHAGADDRVRAAQYGEQAQLYNHSALAIIRDHTLGGGCEDPTAALQQISATYINEADAAGANDTEHQYTLKEALQAPAAALLDVKIQRVRAPLHDSIAQLQLAPDVLAEARVLHFENVSAREAFQAAGRLLITSGRYCLEFISLTAYPDGDKAPPELRNLCSGGILLTDLPELLSRTEMGNIAQQFKAKCGRFRTMGAPLLQASRDQERREAGDTLADPSTEYPIPSTVDLRGQPLSLVSGDVWDIADSLIILDAGGMYNRLRDVCMVQGDGGEPYYRLPTKTLCLPLMGPASFVLTMLGVNDGELKNTSNCLLSLNGTRVHLALPAGSPYGTGAQTPLTPMDALSPYRKPMSIVGLAFAAMLGRPSMDMLSAGFLYGTEKRELRQLRDTLIETLMAALKAPHPQPIRSVSPMAAAVVAPSGANLVDLMVLSDDEEDGQAARNLAEAMEGVAGN</sequence>
<proteinExistence type="predicted"/>